<dbReference type="EMBL" id="JADKBR010000001">
    <property type="protein sequence ID" value="MBK8889349.1"/>
    <property type="molecule type" value="Genomic_DNA"/>
</dbReference>
<dbReference type="AlphaFoldDB" id="A0A9D7LN33"/>
<accession>A0A9D7LN33</accession>
<dbReference type="Pfam" id="PF01063">
    <property type="entry name" value="Aminotran_4"/>
    <property type="match status" value="1"/>
</dbReference>
<keyword evidence="1" id="KW-0808">Transferase</keyword>
<reference evidence="1" key="1">
    <citation type="submission" date="2020-10" db="EMBL/GenBank/DDBJ databases">
        <title>Connecting structure to function with the recovery of over 1000 high-quality activated sludge metagenome-assembled genomes encoding full-length rRNA genes using long-read sequencing.</title>
        <authorList>
            <person name="Singleton C.M."/>
            <person name="Petriglieri F."/>
            <person name="Kristensen J.M."/>
            <person name="Kirkegaard R.H."/>
            <person name="Michaelsen T.Y."/>
            <person name="Andersen M.H."/>
            <person name="Karst S.M."/>
            <person name="Dueholm M.S."/>
            <person name="Nielsen P.H."/>
            <person name="Albertsen M."/>
        </authorList>
    </citation>
    <scope>NUCLEOTIDE SEQUENCE</scope>
    <source>
        <strain evidence="1">OdNE_18-Q3-R46-58_BAT3C.305</strain>
    </source>
</reference>
<keyword evidence="1" id="KW-0032">Aminotransferase</keyword>
<dbReference type="GO" id="GO:0008483">
    <property type="term" value="F:transaminase activity"/>
    <property type="evidence" value="ECO:0007669"/>
    <property type="project" value="UniProtKB-KW"/>
</dbReference>
<evidence type="ECO:0000313" key="1">
    <source>
        <dbReference type="EMBL" id="MBK8889349.1"/>
    </source>
</evidence>
<sequence length="145" mass="16159">MLKADFLCDCDPGLRLIETLRRENGHYPLLAGHLSRLRRSADWLGFALDEVALRGCLDAQPADGIWRVRVTLAKNGDFAAQCFPLVDEPVRLRYARLAAVPIDSGDPLRGHKTSERGVYDDALRSLPADSAIFDVVFLNERGGRR</sequence>
<comment type="caution">
    <text evidence="1">The sequence shown here is derived from an EMBL/GenBank/DDBJ whole genome shotgun (WGS) entry which is preliminary data.</text>
</comment>
<dbReference type="SUPFAM" id="SSF56752">
    <property type="entry name" value="D-aminoacid aminotransferase-like PLP-dependent enzymes"/>
    <property type="match status" value="1"/>
</dbReference>
<gene>
    <name evidence="1" type="ORF">IPN75_02650</name>
</gene>
<dbReference type="InterPro" id="IPR036038">
    <property type="entry name" value="Aminotransferase-like"/>
</dbReference>
<dbReference type="Proteomes" id="UP000808146">
    <property type="component" value="Unassembled WGS sequence"/>
</dbReference>
<dbReference type="InterPro" id="IPR001544">
    <property type="entry name" value="Aminotrans_IV"/>
</dbReference>
<evidence type="ECO:0000313" key="2">
    <source>
        <dbReference type="Proteomes" id="UP000808146"/>
    </source>
</evidence>
<proteinExistence type="predicted"/>
<dbReference type="Gene3D" id="3.30.470.10">
    <property type="match status" value="1"/>
</dbReference>
<name>A0A9D7LN33_9RHOO</name>
<organism evidence="1 2">
    <name type="scientific">Candidatus Dechloromonas phosphorivorans</name>
    <dbReference type="NCBI Taxonomy" id="2899244"/>
    <lineage>
        <taxon>Bacteria</taxon>
        <taxon>Pseudomonadati</taxon>
        <taxon>Pseudomonadota</taxon>
        <taxon>Betaproteobacteria</taxon>
        <taxon>Rhodocyclales</taxon>
        <taxon>Azonexaceae</taxon>
        <taxon>Dechloromonas</taxon>
    </lineage>
</organism>
<protein>
    <submittedName>
        <fullName evidence="1">Aminotransferase class IV</fullName>
    </submittedName>
</protein>
<dbReference type="InterPro" id="IPR043131">
    <property type="entry name" value="BCAT-like_N"/>
</dbReference>